<dbReference type="Proteomes" id="UP001482513">
    <property type="component" value="Unassembled WGS sequence"/>
</dbReference>
<sequence>MGLIKSIFGAIFGLLGGIFKTVGGLVGLGKKSEFFMELDESDSSAQPAPALTAPAKAESVAAPAKAATSALAKVSEKATTKAPAKALAKAAAKTPAKAAPAPAPVAMAPAEPAPTAFASTYLTTVGTSLPRRRRPGPSLSPFLNMAKQVKTR</sequence>
<reference evidence="2 3" key="1">
    <citation type="submission" date="2022-04" db="EMBL/GenBank/DDBJ databases">
        <title>Positive selection, recombination, and allopatry shape intraspecific diversity of widespread and dominant cyanobacteria.</title>
        <authorList>
            <person name="Wei J."/>
            <person name="Shu W."/>
            <person name="Hu C."/>
        </authorList>
    </citation>
    <scope>NUCLEOTIDE SEQUENCE [LARGE SCALE GENOMIC DNA]</scope>
    <source>
        <strain evidence="2 3">DQ-A4</strain>
    </source>
</reference>
<keyword evidence="1" id="KW-0472">Membrane</keyword>
<dbReference type="EMBL" id="JAMPKX010000002">
    <property type="protein sequence ID" value="MEP0946152.1"/>
    <property type="molecule type" value="Genomic_DNA"/>
</dbReference>
<keyword evidence="1" id="KW-0812">Transmembrane</keyword>
<proteinExistence type="predicted"/>
<accession>A0ABV0K0B6</accession>
<evidence type="ECO:0000313" key="3">
    <source>
        <dbReference type="Proteomes" id="UP001482513"/>
    </source>
</evidence>
<feature type="transmembrane region" description="Helical" evidence="1">
    <location>
        <begin position="6"/>
        <end position="28"/>
    </location>
</feature>
<keyword evidence="1" id="KW-1133">Transmembrane helix</keyword>
<gene>
    <name evidence="2" type="ORF">NC992_04655</name>
</gene>
<name>A0ABV0K0B6_9CYAN</name>
<keyword evidence="3" id="KW-1185">Reference proteome</keyword>
<comment type="caution">
    <text evidence="2">The sequence shown here is derived from an EMBL/GenBank/DDBJ whole genome shotgun (WGS) entry which is preliminary data.</text>
</comment>
<evidence type="ECO:0000313" key="2">
    <source>
        <dbReference type="EMBL" id="MEP0946152.1"/>
    </source>
</evidence>
<protein>
    <submittedName>
        <fullName evidence="2">Uncharacterized protein</fullName>
    </submittedName>
</protein>
<evidence type="ECO:0000256" key="1">
    <source>
        <dbReference type="SAM" id="Phobius"/>
    </source>
</evidence>
<dbReference type="RefSeq" id="WP_190695284.1">
    <property type="nucleotide sequence ID" value="NZ_JAMPKX010000002.1"/>
</dbReference>
<organism evidence="2 3">
    <name type="scientific">Leptolyngbya subtilissima DQ-A4</name>
    <dbReference type="NCBI Taxonomy" id="2933933"/>
    <lineage>
        <taxon>Bacteria</taxon>
        <taxon>Bacillati</taxon>
        <taxon>Cyanobacteriota</taxon>
        <taxon>Cyanophyceae</taxon>
        <taxon>Leptolyngbyales</taxon>
        <taxon>Leptolyngbyaceae</taxon>
        <taxon>Leptolyngbya group</taxon>
        <taxon>Leptolyngbya</taxon>
    </lineage>
</organism>